<evidence type="ECO:0000313" key="2">
    <source>
        <dbReference type="EMBL" id="CAH0199105.1"/>
    </source>
</evidence>
<proteinExistence type="predicted"/>
<dbReference type="Proteomes" id="UP000789326">
    <property type="component" value="Unassembled WGS sequence"/>
</dbReference>
<evidence type="ECO:0000313" key="3">
    <source>
        <dbReference type="Proteomes" id="UP000789326"/>
    </source>
</evidence>
<dbReference type="EMBL" id="CAKKMG010000018">
    <property type="protein sequence ID" value="CAH0199105.1"/>
    <property type="molecule type" value="Genomic_DNA"/>
</dbReference>
<reference evidence="2" key="1">
    <citation type="submission" date="2021-11" db="EMBL/GenBank/DDBJ databases">
        <authorList>
            <person name="Bulgarelli D."/>
        </authorList>
    </citation>
    <scope>NUCLEOTIDE SEQUENCE</scope>
    <source>
        <strain evidence="2">Bi133</strain>
    </source>
</reference>
<comment type="caution">
    <text evidence="2">The sequence shown here is derived from an EMBL/GenBank/DDBJ whole genome shotgun (WGS) entry which is preliminary data.</text>
</comment>
<gene>
    <name evidence="2" type="ORF">SRABI133_01876</name>
</gene>
<evidence type="ECO:0000256" key="1">
    <source>
        <dbReference type="SAM" id="MobiDB-lite"/>
    </source>
</evidence>
<feature type="region of interest" description="Disordered" evidence="1">
    <location>
        <begin position="40"/>
        <end position="59"/>
    </location>
</feature>
<organism evidence="2 3">
    <name type="scientific">Peribacillus simplex</name>
    <dbReference type="NCBI Taxonomy" id="1478"/>
    <lineage>
        <taxon>Bacteria</taxon>
        <taxon>Bacillati</taxon>
        <taxon>Bacillota</taxon>
        <taxon>Bacilli</taxon>
        <taxon>Bacillales</taxon>
        <taxon>Bacillaceae</taxon>
        <taxon>Peribacillus</taxon>
    </lineage>
</organism>
<accession>A0A9W4PDR2</accession>
<dbReference type="AlphaFoldDB" id="A0A9W4PDR2"/>
<protein>
    <submittedName>
        <fullName evidence="2">Uncharacterized protein</fullName>
    </submittedName>
</protein>
<name>A0A9W4PDR2_9BACI</name>
<dbReference type="RefSeq" id="WP_230301675.1">
    <property type="nucleotide sequence ID" value="NZ_CAKKMG010000018.1"/>
</dbReference>
<sequence>MRRNVSLARLIESNKENLNNNQLFIDLIEEKVHKKQVEMQERPLTKQAGDNKPGRSPYQLTTQLCDYGDAKVNARVRMDSKG</sequence>